<keyword evidence="3" id="KW-1185">Reference proteome</keyword>
<dbReference type="Proteomes" id="UP001203297">
    <property type="component" value="Unassembled WGS sequence"/>
</dbReference>
<dbReference type="GO" id="GO:0016567">
    <property type="term" value="P:protein ubiquitination"/>
    <property type="evidence" value="ECO:0007669"/>
    <property type="project" value="TreeGrafter"/>
</dbReference>
<evidence type="ECO:0000313" key="3">
    <source>
        <dbReference type="Proteomes" id="UP001203297"/>
    </source>
</evidence>
<gene>
    <name evidence="2" type="ORF">B0F90DRAFT_1629603</name>
</gene>
<dbReference type="InterPro" id="IPR013083">
    <property type="entry name" value="Znf_RING/FYVE/PHD"/>
</dbReference>
<feature type="domain" description="RING-type" evidence="1">
    <location>
        <begin position="51"/>
        <end position="83"/>
    </location>
</feature>
<feature type="non-terminal residue" evidence="2">
    <location>
        <position position="92"/>
    </location>
</feature>
<dbReference type="PANTHER" id="PTHR46171:SF3">
    <property type="entry name" value="GH10160P"/>
    <property type="match status" value="1"/>
</dbReference>
<comment type="caution">
    <text evidence="2">The sequence shown here is derived from an EMBL/GenBank/DDBJ whole genome shotgun (WGS) entry which is preliminary data.</text>
</comment>
<evidence type="ECO:0000313" key="2">
    <source>
        <dbReference type="EMBL" id="KAI0300572.1"/>
    </source>
</evidence>
<sequence>RDEDFDTSYESLLSLAATIGEVRPRHTPDHVIDSLPTSTFKEWRNAESDQRCPICLDDYQEDDPVMKLSDCPHWLHKGCLRVRLQSARILIV</sequence>
<dbReference type="EMBL" id="WTXG01000018">
    <property type="protein sequence ID" value="KAI0300572.1"/>
    <property type="molecule type" value="Genomic_DNA"/>
</dbReference>
<protein>
    <recommendedName>
        <fullName evidence="1">RING-type domain-containing protein</fullName>
    </recommendedName>
</protein>
<organism evidence="2 3">
    <name type="scientific">Multifurca ochricompacta</name>
    <dbReference type="NCBI Taxonomy" id="376703"/>
    <lineage>
        <taxon>Eukaryota</taxon>
        <taxon>Fungi</taxon>
        <taxon>Dikarya</taxon>
        <taxon>Basidiomycota</taxon>
        <taxon>Agaricomycotina</taxon>
        <taxon>Agaricomycetes</taxon>
        <taxon>Russulales</taxon>
        <taxon>Russulaceae</taxon>
        <taxon>Multifurca</taxon>
    </lineage>
</organism>
<reference evidence="2" key="1">
    <citation type="journal article" date="2022" name="New Phytol.">
        <title>Evolutionary transition to the ectomycorrhizal habit in the genomes of a hyperdiverse lineage of mushroom-forming fungi.</title>
        <authorList>
            <person name="Looney B."/>
            <person name="Miyauchi S."/>
            <person name="Morin E."/>
            <person name="Drula E."/>
            <person name="Courty P.E."/>
            <person name="Kohler A."/>
            <person name="Kuo A."/>
            <person name="LaButti K."/>
            <person name="Pangilinan J."/>
            <person name="Lipzen A."/>
            <person name="Riley R."/>
            <person name="Andreopoulos W."/>
            <person name="He G."/>
            <person name="Johnson J."/>
            <person name="Nolan M."/>
            <person name="Tritt A."/>
            <person name="Barry K.W."/>
            <person name="Grigoriev I.V."/>
            <person name="Nagy L.G."/>
            <person name="Hibbett D."/>
            <person name="Henrissat B."/>
            <person name="Matheny P.B."/>
            <person name="Labbe J."/>
            <person name="Martin F.M."/>
        </authorList>
    </citation>
    <scope>NUCLEOTIDE SEQUENCE</scope>
    <source>
        <strain evidence="2">BPL690</strain>
    </source>
</reference>
<evidence type="ECO:0000259" key="1">
    <source>
        <dbReference type="Pfam" id="PF13639"/>
    </source>
</evidence>
<accession>A0AAD4M3G8</accession>
<dbReference type="AlphaFoldDB" id="A0AAD4M3G8"/>
<name>A0AAD4M3G8_9AGAM</name>
<dbReference type="PANTHER" id="PTHR46171">
    <property type="entry name" value="GH10160P"/>
    <property type="match status" value="1"/>
</dbReference>
<dbReference type="GO" id="GO:0061630">
    <property type="term" value="F:ubiquitin protein ligase activity"/>
    <property type="evidence" value="ECO:0007669"/>
    <property type="project" value="TreeGrafter"/>
</dbReference>
<proteinExistence type="predicted"/>
<dbReference type="Gene3D" id="3.30.40.10">
    <property type="entry name" value="Zinc/RING finger domain, C3HC4 (zinc finger)"/>
    <property type="match status" value="1"/>
</dbReference>
<dbReference type="InterPro" id="IPR001841">
    <property type="entry name" value="Znf_RING"/>
</dbReference>
<dbReference type="SUPFAM" id="SSF57850">
    <property type="entry name" value="RING/U-box"/>
    <property type="match status" value="1"/>
</dbReference>
<dbReference type="Pfam" id="PF13639">
    <property type="entry name" value="zf-RING_2"/>
    <property type="match status" value="1"/>
</dbReference>